<dbReference type="InterPro" id="IPR050208">
    <property type="entry name" value="MHC_class-I_related"/>
</dbReference>
<dbReference type="Gene3D" id="3.30.500.10">
    <property type="entry name" value="MHC class I-like antigen recognition-like"/>
    <property type="match status" value="1"/>
</dbReference>
<proteinExistence type="inferred from homology"/>
<dbReference type="InterPro" id="IPR003599">
    <property type="entry name" value="Ig_sub"/>
</dbReference>
<reference evidence="7" key="2">
    <citation type="submission" date="2025-08" db="UniProtKB">
        <authorList>
            <consortium name="RefSeq"/>
        </authorList>
    </citation>
    <scope>IDENTIFICATION</scope>
    <source>
        <tissue evidence="7">Blood</tissue>
    </source>
</reference>
<accession>A0A9F7R5C1</accession>
<dbReference type="FunFam" id="3.30.500.10:FF:000001">
    <property type="entry name" value="H-2 class I histocompatibility antigen, alpha chain"/>
    <property type="match status" value="1"/>
</dbReference>
<dbReference type="Gene3D" id="2.60.40.10">
    <property type="entry name" value="Immunoglobulins"/>
    <property type="match status" value="1"/>
</dbReference>
<dbReference type="SMART" id="SM00409">
    <property type="entry name" value="IG"/>
    <property type="match status" value="1"/>
</dbReference>
<comment type="similarity">
    <text evidence="2">Belongs to the MHC class I family.</text>
</comment>
<name>A0A9F7R5C1_ICTPU</name>
<feature type="domain" description="Ig-like" evidence="5">
    <location>
        <begin position="221"/>
        <end position="318"/>
    </location>
</feature>
<keyword evidence="3" id="KW-1133">Transmembrane helix</keyword>
<evidence type="ECO:0000313" key="7">
    <source>
        <dbReference type="RefSeq" id="XP_053530398.1"/>
    </source>
</evidence>
<evidence type="ECO:0000256" key="4">
    <source>
        <dbReference type="SAM" id="SignalP"/>
    </source>
</evidence>
<keyword evidence="6" id="KW-1185">Reference proteome</keyword>
<dbReference type="InterPro" id="IPR011161">
    <property type="entry name" value="MHC_I-like_Ag-recog"/>
</dbReference>
<evidence type="ECO:0000313" key="6">
    <source>
        <dbReference type="Proteomes" id="UP000221080"/>
    </source>
</evidence>
<dbReference type="KEGG" id="ipu:108261330"/>
<dbReference type="InterPro" id="IPR001039">
    <property type="entry name" value="MHC_I_a_a1/a2"/>
</dbReference>
<dbReference type="PANTHER" id="PTHR16675">
    <property type="entry name" value="MHC CLASS I-RELATED"/>
    <property type="match status" value="1"/>
</dbReference>
<dbReference type="PANTHER" id="PTHR16675:SF237">
    <property type="entry name" value="MHC CLASS I ANTIGEN TRANSCRIPT VARIANT 1-RELATED"/>
    <property type="match status" value="1"/>
</dbReference>
<dbReference type="RefSeq" id="XP_053530398.1">
    <property type="nucleotide sequence ID" value="XM_053674423.1"/>
</dbReference>
<feature type="chain" id="PRO_5039919010" evidence="4">
    <location>
        <begin position="24"/>
        <end position="404"/>
    </location>
</feature>
<sequence length="404" mass="46174">MEHFSAVVKVFLLLRFSVHHSSADTHSLQYLYTGVTPGISFPEFTAVGLVDGELSEYYDSNIKNIIPKTEWIKEVDSDDPHYWYREKQVWLVEQEWLKNDVATAMKCFNQSKGVHTVQLMFGCELDDDGSTRAYSHFGYDGEDFISLDLKTKTWTAANVKAVIVENKWNPTGHEAEDCALYLKTECIYWLKKFVSYGRESLERKGFISETLCSLTLEAEAGDNVTIWCQHDLKHPEPIFWFKHTCDSVPFLLACKRYLVSAPSENCLFFTESERIVMSVHDKSTSLTITAVNVSDTGVYYCSFMKQKRVNFRNSTSLQVKGVNKTFSKNPDRAKGSDSSAVFFMLNAVFGAVIVILLCVLIIILKHRKTHGGVEAEDNEFSEKILKRRRDEVEYSYVVYSSVSQ</sequence>
<evidence type="ECO:0000256" key="3">
    <source>
        <dbReference type="SAM" id="Phobius"/>
    </source>
</evidence>
<reference evidence="6" key="1">
    <citation type="journal article" date="2016" name="Nat. Commun.">
        <title>The channel catfish genome sequence provides insights into the evolution of scale formation in teleosts.</title>
        <authorList>
            <person name="Liu Z."/>
            <person name="Liu S."/>
            <person name="Yao J."/>
            <person name="Bao L."/>
            <person name="Zhang J."/>
            <person name="Li Y."/>
            <person name="Jiang C."/>
            <person name="Sun L."/>
            <person name="Wang R."/>
            <person name="Zhang Y."/>
            <person name="Zhou T."/>
            <person name="Zeng Q."/>
            <person name="Fu Q."/>
            <person name="Gao S."/>
            <person name="Li N."/>
            <person name="Koren S."/>
            <person name="Jiang Y."/>
            <person name="Zimin A."/>
            <person name="Xu P."/>
            <person name="Phillippy A.M."/>
            <person name="Geng X."/>
            <person name="Song L."/>
            <person name="Sun F."/>
            <person name="Li C."/>
            <person name="Wang X."/>
            <person name="Chen A."/>
            <person name="Jin Y."/>
            <person name="Yuan Z."/>
            <person name="Yang Y."/>
            <person name="Tan S."/>
            <person name="Peatman E."/>
            <person name="Lu J."/>
            <person name="Qin Z."/>
            <person name="Dunham R."/>
            <person name="Li Z."/>
            <person name="Sonstegard T."/>
            <person name="Feng J."/>
            <person name="Danzmann R.G."/>
            <person name="Schroeder S."/>
            <person name="Scheffler B."/>
            <person name="Duke M.V."/>
            <person name="Ballard L."/>
            <person name="Kucuktas H."/>
            <person name="Kaltenboeck L."/>
            <person name="Liu H."/>
            <person name="Armbruster J."/>
            <person name="Xie Y."/>
            <person name="Kirby M.L."/>
            <person name="Tian Y."/>
            <person name="Flanagan M.E."/>
            <person name="Mu W."/>
            <person name="Waldbieser G.C."/>
        </authorList>
    </citation>
    <scope>NUCLEOTIDE SEQUENCE [LARGE SCALE GENOMIC DNA]</scope>
    <source>
        <strain evidence="6">SDA103</strain>
    </source>
</reference>
<feature type="transmembrane region" description="Helical" evidence="3">
    <location>
        <begin position="340"/>
        <end position="364"/>
    </location>
</feature>
<keyword evidence="1" id="KW-0325">Glycoprotein</keyword>
<dbReference type="SUPFAM" id="SSF48726">
    <property type="entry name" value="Immunoglobulin"/>
    <property type="match status" value="1"/>
</dbReference>
<dbReference type="GO" id="GO:0009897">
    <property type="term" value="C:external side of plasma membrane"/>
    <property type="evidence" value="ECO:0007669"/>
    <property type="project" value="TreeGrafter"/>
</dbReference>
<dbReference type="GO" id="GO:0005615">
    <property type="term" value="C:extracellular space"/>
    <property type="evidence" value="ECO:0007669"/>
    <property type="project" value="TreeGrafter"/>
</dbReference>
<dbReference type="InterPro" id="IPR007110">
    <property type="entry name" value="Ig-like_dom"/>
</dbReference>
<evidence type="ECO:0000256" key="2">
    <source>
        <dbReference type="RuleBase" id="RU004439"/>
    </source>
</evidence>
<evidence type="ECO:0000256" key="1">
    <source>
        <dbReference type="ARBA" id="ARBA00023180"/>
    </source>
</evidence>
<dbReference type="InterPro" id="IPR037055">
    <property type="entry name" value="MHC_I-like_Ag-recog_sf"/>
</dbReference>
<dbReference type="PROSITE" id="PS50835">
    <property type="entry name" value="IG_LIKE"/>
    <property type="match status" value="1"/>
</dbReference>
<dbReference type="Proteomes" id="UP000221080">
    <property type="component" value="Chromosome 22"/>
</dbReference>
<keyword evidence="4" id="KW-0732">Signal</keyword>
<dbReference type="GeneID" id="108261330"/>
<dbReference type="Pfam" id="PF00129">
    <property type="entry name" value="MHC_I"/>
    <property type="match status" value="1"/>
</dbReference>
<keyword evidence="3" id="KW-0472">Membrane</keyword>
<dbReference type="AlphaFoldDB" id="A0A9F7R5C1"/>
<dbReference type="PRINTS" id="PR01638">
    <property type="entry name" value="MHCCLASSI"/>
</dbReference>
<dbReference type="SMART" id="SM00406">
    <property type="entry name" value="IGv"/>
    <property type="match status" value="1"/>
</dbReference>
<organism evidence="6 7">
    <name type="scientific">Ictalurus punctatus</name>
    <name type="common">Channel catfish</name>
    <name type="synonym">Silurus punctatus</name>
    <dbReference type="NCBI Taxonomy" id="7998"/>
    <lineage>
        <taxon>Eukaryota</taxon>
        <taxon>Metazoa</taxon>
        <taxon>Chordata</taxon>
        <taxon>Craniata</taxon>
        <taxon>Vertebrata</taxon>
        <taxon>Euteleostomi</taxon>
        <taxon>Actinopterygii</taxon>
        <taxon>Neopterygii</taxon>
        <taxon>Teleostei</taxon>
        <taxon>Ostariophysi</taxon>
        <taxon>Siluriformes</taxon>
        <taxon>Ictaluridae</taxon>
        <taxon>Ictalurus</taxon>
    </lineage>
</organism>
<dbReference type="InterPro" id="IPR011162">
    <property type="entry name" value="MHC_I/II-like_Ag-recog"/>
</dbReference>
<dbReference type="GO" id="GO:0006955">
    <property type="term" value="P:immune response"/>
    <property type="evidence" value="ECO:0007669"/>
    <property type="project" value="TreeGrafter"/>
</dbReference>
<dbReference type="InterPro" id="IPR013783">
    <property type="entry name" value="Ig-like_fold"/>
</dbReference>
<dbReference type="Pfam" id="PF07686">
    <property type="entry name" value="V-set"/>
    <property type="match status" value="1"/>
</dbReference>
<keyword evidence="3" id="KW-0812">Transmembrane</keyword>
<protein>
    <submittedName>
        <fullName evidence="7">Class I histocompatibility antigen, F10 alpha chain isoform X1</fullName>
    </submittedName>
</protein>
<gene>
    <name evidence="7" type="primary">LOC108261330</name>
</gene>
<dbReference type="InterPro" id="IPR036179">
    <property type="entry name" value="Ig-like_dom_sf"/>
</dbReference>
<feature type="signal peptide" evidence="4">
    <location>
        <begin position="1"/>
        <end position="23"/>
    </location>
</feature>
<evidence type="ECO:0000259" key="5">
    <source>
        <dbReference type="PROSITE" id="PS50835"/>
    </source>
</evidence>
<dbReference type="SUPFAM" id="SSF54452">
    <property type="entry name" value="MHC antigen-recognition domain"/>
    <property type="match status" value="1"/>
</dbReference>
<dbReference type="InterPro" id="IPR013106">
    <property type="entry name" value="Ig_V-set"/>
</dbReference>